<feature type="region of interest" description="Disordered" evidence="1">
    <location>
        <begin position="389"/>
        <end position="431"/>
    </location>
</feature>
<feature type="region of interest" description="Disordered" evidence="1">
    <location>
        <begin position="121"/>
        <end position="168"/>
    </location>
</feature>
<gene>
    <name evidence="3" type="ORF">BSP0115_LOCUS18963</name>
</gene>
<sequence>MAHEGTFLDGVPPRDVGWVGAALFAALGVGALTRLAATGGACCVACRPCTPRKRFYCMVVLLAALDAPRYIIMGMRGAVLDGMTDDLARWTYAAHLIALWSQLVGLSIIAGLFANVFSSHDAPPRGRPRPSRAVAAATSSKPSGPGTPGVSSASEDDSMGSRGRGGFGRHSRLIPAPLLVCGTGSCAERACGPWPPSAVLFACANTALLVVTLALVRNLLTQPSTMTFDKALAACSLYLPFVCVVAGVLLLVAAGLVSFGMRVRARIARHNWGPNHRSRIARVVSRLTVTLAMCAACYALRVAALFSLFSADVRNNRIFSPIVWECLSYWVPTIVPSAVLLIMMRGPGAGGGTGGGAGTSGATVAAPGAHHWVAAGGANAVVANNAGGDGSGSGGGRSGSMQSPLLEGSGGQGYGGYGSELSDVSSGDDFA</sequence>
<feature type="compositionally biased region" description="Gly residues" evidence="1">
    <location>
        <begin position="408"/>
        <end position="418"/>
    </location>
</feature>
<feature type="transmembrane region" description="Helical" evidence="2">
    <location>
        <begin position="55"/>
        <end position="72"/>
    </location>
</feature>
<dbReference type="EMBL" id="HBFS01028301">
    <property type="protein sequence ID" value="CAD8925699.1"/>
    <property type="molecule type" value="Transcribed_RNA"/>
</dbReference>
<organism evidence="3">
    <name type="scientific">Bicosoecida sp. CB-2014</name>
    <dbReference type="NCBI Taxonomy" id="1486930"/>
    <lineage>
        <taxon>Eukaryota</taxon>
        <taxon>Sar</taxon>
        <taxon>Stramenopiles</taxon>
        <taxon>Bigyra</taxon>
        <taxon>Opalozoa</taxon>
        <taxon>Bicosoecida</taxon>
    </lineage>
</organism>
<feature type="transmembrane region" description="Helical" evidence="2">
    <location>
        <begin position="322"/>
        <end position="343"/>
    </location>
</feature>
<feature type="transmembrane region" description="Helical" evidence="2">
    <location>
        <begin position="287"/>
        <end position="310"/>
    </location>
</feature>
<evidence type="ECO:0000256" key="2">
    <source>
        <dbReference type="SAM" id="Phobius"/>
    </source>
</evidence>
<feature type="transmembrane region" description="Helical" evidence="2">
    <location>
        <begin position="198"/>
        <end position="217"/>
    </location>
</feature>
<reference evidence="3" key="1">
    <citation type="submission" date="2021-01" db="EMBL/GenBank/DDBJ databases">
        <authorList>
            <person name="Corre E."/>
            <person name="Pelletier E."/>
            <person name="Niang G."/>
            <person name="Scheremetjew M."/>
            <person name="Finn R."/>
            <person name="Kale V."/>
            <person name="Holt S."/>
            <person name="Cochrane G."/>
            <person name="Meng A."/>
            <person name="Brown T."/>
            <person name="Cohen L."/>
        </authorList>
    </citation>
    <scope>NUCLEOTIDE SEQUENCE</scope>
    <source>
        <strain evidence="3">Ms1</strain>
    </source>
</reference>
<protein>
    <recommendedName>
        <fullName evidence="4">THH1/TOM1/TOM3 domain-containing protein</fullName>
    </recommendedName>
</protein>
<name>A0A7S1CSG1_9STRA</name>
<proteinExistence type="predicted"/>
<accession>A0A7S1CSG1</accession>
<feature type="transmembrane region" description="Helical" evidence="2">
    <location>
        <begin position="16"/>
        <end position="35"/>
    </location>
</feature>
<evidence type="ECO:0008006" key="4">
    <source>
        <dbReference type="Google" id="ProtNLM"/>
    </source>
</evidence>
<feature type="transmembrane region" description="Helical" evidence="2">
    <location>
        <begin position="92"/>
        <end position="117"/>
    </location>
</feature>
<keyword evidence="2" id="KW-0472">Membrane</keyword>
<keyword evidence="2" id="KW-1133">Transmembrane helix</keyword>
<feature type="transmembrane region" description="Helical" evidence="2">
    <location>
        <begin position="237"/>
        <end position="259"/>
    </location>
</feature>
<feature type="compositionally biased region" description="Gly residues" evidence="1">
    <location>
        <begin position="389"/>
        <end position="398"/>
    </location>
</feature>
<evidence type="ECO:0000313" key="3">
    <source>
        <dbReference type="EMBL" id="CAD8925699.1"/>
    </source>
</evidence>
<evidence type="ECO:0000256" key="1">
    <source>
        <dbReference type="SAM" id="MobiDB-lite"/>
    </source>
</evidence>
<keyword evidence="2" id="KW-0812">Transmembrane</keyword>
<dbReference type="AlphaFoldDB" id="A0A7S1CSG1"/>